<proteinExistence type="predicted"/>
<dbReference type="KEGG" id="amt:Amet_0758"/>
<gene>
    <name evidence="1" type="ordered locus">Amet_0758</name>
</gene>
<reference evidence="2" key="1">
    <citation type="journal article" date="2016" name="Genome Announc.">
        <title>Complete genome sequence of Alkaliphilus metalliredigens strain QYMF, an alkaliphilic and metal-reducing bacterium isolated from borax-contaminated leachate ponds.</title>
        <authorList>
            <person name="Hwang C."/>
            <person name="Copeland A."/>
            <person name="Lucas S."/>
            <person name="Lapidus A."/>
            <person name="Barry K."/>
            <person name="Detter J.C."/>
            <person name="Glavina Del Rio T."/>
            <person name="Hammon N."/>
            <person name="Israni S."/>
            <person name="Dalin E."/>
            <person name="Tice H."/>
            <person name="Pitluck S."/>
            <person name="Chertkov O."/>
            <person name="Brettin T."/>
            <person name="Bruce D."/>
            <person name="Han C."/>
            <person name="Schmutz J."/>
            <person name="Larimer F."/>
            <person name="Land M.L."/>
            <person name="Hauser L."/>
            <person name="Kyrpides N."/>
            <person name="Mikhailova N."/>
            <person name="Ye Q."/>
            <person name="Zhou J."/>
            <person name="Richardson P."/>
            <person name="Fields M.W."/>
        </authorList>
    </citation>
    <scope>NUCLEOTIDE SEQUENCE [LARGE SCALE GENOMIC DNA]</scope>
    <source>
        <strain evidence="2">QYMF</strain>
    </source>
</reference>
<accession>A6TLB5</accession>
<sequence length="109" mass="13082">MNKFIIIQCYFFVNTLFIFLMHTRDSIYKLPIHLHDILMEIFKRRGEYFNHYADFTSEEILEFIFIAARGLVYNWCLHDGAYPLEETMSIFIKGFLVSFENHNPSKTKS</sequence>
<keyword evidence="2" id="KW-1185">Reference proteome</keyword>
<evidence type="ECO:0000313" key="2">
    <source>
        <dbReference type="Proteomes" id="UP000001572"/>
    </source>
</evidence>
<dbReference type="EMBL" id="CP000724">
    <property type="protein sequence ID" value="ABR46983.1"/>
    <property type="molecule type" value="Genomic_DNA"/>
</dbReference>
<dbReference type="AlphaFoldDB" id="A6TLB5"/>
<organism evidence="1 2">
    <name type="scientific">Alkaliphilus metalliredigens (strain QYMF)</name>
    <dbReference type="NCBI Taxonomy" id="293826"/>
    <lineage>
        <taxon>Bacteria</taxon>
        <taxon>Bacillati</taxon>
        <taxon>Bacillota</taxon>
        <taxon>Clostridia</taxon>
        <taxon>Peptostreptococcales</taxon>
        <taxon>Natronincolaceae</taxon>
        <taxon>Alkaliphilus</taxon>
    </lineage>
</organism>
<dbReference type="HOGENOM" id="CLU_2178259_0_0_9"/>
<name>A6TLB5_ALKMQ</name>
<protein>
    <submittedName>
        <fullName evidence="1">Uncharacterized protein</fullName>
    </submittedName>
</protein>
<dbReference type="Proteomes" id="UP000001572">
    <property type="component" value="Chromosome"/>
</dbReference>
<evidence type="ECO:0000313" key="1">
    <source>
        <dbReference type="EMBL" id="ABR46983.1"/>
    </source>
</evidence>